<dbReference type="PROSITE" id="PS51257">
    <property type="entry name" value="PROKAR_LIPOPROTEIN"/>
    <property type="match status" value="1"/>
</dbReference>
<dbReference type="KEGG" id="pmx:PERMA_0601"/>
<reference evidence="1 2" key="1">
    <citation type="journal article" date="2009" name="J. Bacteriol.">
        <title>Complete and draft genome sequences of six members of the Aquificales.</title>
        <authorList>
            <person name="Reysenbach A.L."/>
            <person name="Hamamura N."/>
            <person name="Podar M."/>
            <person name="Griffiths E."/>
            <person name="Ferreira S."/>
            <person name="Hochstein R."/>
            <person name="Heidelberg J."/>
            <person name="Johnson J."/>
            <person name="Mead D."/>
            <person name="Pohorille A."/>
            <person name="Sarmiento M."/>
            <person name="Schweighofer K."/>
            <person name="Seshadri R."/>
            <person name="Voytek M.A."/>
        </authorList>
    </citation>
    <scope>NUCLEOTIDE SEQUENCE [LARGE SCALE GENOMIC DNA]</scope>
    <source>
        <strain evidence="2">DSM 14350 / EX-H1</strain>
    </source>
</reference>
<name>C0QUM5_PERMH</name>
<proteinExistence type="predicted"/>
<dbReference type="PaxDb" id="123214-PERMA_0601"/>
<dbReference type="AlphaFoldDB" id="C0QUM5"/>
<organism evidence="1 2">
    <name type="scientific">Persephonella marina (strain DSM 14350 / EX-H1)</name>
    <dbReference type="NCBI Taxonomy" id="123214"/>
    <lineage>
        <taxon>Bacteria</taxon>
        <taxon>Pseudomonadati</taxon>
        <taxon>Aquificota</taxon>
        <taxon>Aquificia</taxon>
        <taxon>Aquificales</taxon>
        <taxon>Hydrogenothermaceae</taxon>
        <taxon>Persephonella</taxon>
    </lineage>
</organism>
<dbReference type="HOGENOM" id="CLU_1853332_0_0_0"/>
<keyword evidence="1" id="KW-0449">Lipoprotein</keyword>
<gene>
    <name evidence="1" type="ordered locus">PERMA_0601</name>
</gene>
<dbReference type="RefSeq" id="WP_012675864.1">
    <property type="nucleotide sequence ID" value="NC_012440.1"/>
</dbReference>
<accession>C0QUM5</accession>
<protein>
    <submittedName>
        <fullName evidence="1">Putative lipoprotein</fullName>
    </submittedName>
</protein>
<evidence type="ECO:0000313" key="1">
    <source>
        <dbReference type="EMBL" id="ACO03625.1"/>
    </source>
</evidence>
<keyword evidence="2" id="KW-1185">Reference proteome</keyword>
<dbReference type="Proteomes" id="UP000001366">
    <property type="component" value="Chromosome"/>
</dbReference>
<dbReference type="EMBL" id="CP001230">
    <property type="protein sequence ID" value="ACO03625.1"/>
    <property type="molecule type" value="Genomic_DNA"/>
</dbReference>
<dbReference type="STRING" id="123214.PERMA_0601"/>
<sequence length="138" mass="15704">MKKAALAVAGIVIFSGCASKQEQQTKFKEYNPLMEVYEEVFYDEKTENVFKGGLLGGSGKTLTVTFPEIVSIAVKEAAAQNKKIQYNCVKCKDNYLKIIAIPEEWNNNCGIVKVKYMRREDTLKEESFRVCKRIGYKK</sequence>
<evidence type="ECO:0000313" key="2">
    <source>
        <dbReference type="Proteomes" id="UP000001366"/>
    </source>
</evidence>